<dbReference type="AlphaFoldDB" id="A0A0G0DTK2"/>
<feature type="binding site" evidence="12">
    <location>
        <position position="296"/>
    </location>
    <ligand>
        <name>Mg(2+)</name>
        <dbReference type="ChEBI" id="CHEBI:18420"/>
        <label>2</label>
    </ligand>
</feature>
<evidence type="ECO:0000313" key="15">
    <source>
        <dbReference type="EMBL" id="KKP66320.1"/>
    </source>
</evidence>
<keyword evidence="5 13" id="KW-0547">Nucleotide-binding</keyword>
<dbReference type="UniPathway" id="UPA00219"/>
<comment type="pathway">
    <text evidence="10">Cell wall biogenesis; peptidoglycan biosynthesis.</text>
</comment>
<feature type="binding site" evidence="12">
    <location>
        <position position="294"/>
    </location>
    <ligand>
        <name>Mg(2+)</name>
        <dbReference type="ChEBI" id="CHEBI:18420"/>
        <label>2</label>
    </ligand>
</feature>
<dbReference type="HAMAP" id="MF_00047">
    <property type="entry name" value="Dala_Dala_lig"/>
    <property type="match status" value="1"/>
</dbReference>
<dbReference type="Proteomes" id="UP000034952">
    <property type="component" value="Unassembled WGS sequence"/>
</dbReference>
<comment type="function">
    <text evidence="10">Cell wall formation.</text>
</comment>
<feature type="active site" evidence="11">
    <location>
        <position position="305"/>
    </location>
</feature>
<keyword evidence="3 10" id="KW-0963">Cytoplasm</keyword>
<dbReference type="GO" id="GO:0071555">
    <property type="term" value="P:cell wall organization"/>
    <property type="evidence" value="ECO:0007669"/>
    <property type="project" value="UniProtKB-KW"/>
</dbReference>
<evidence type="ECO:0000256" key="13">
    <source>
        <dbReference type="PROSITE-ProRule" id="PRU00409"/>
    </source>
</evidence>
<evidence type="ECO:0000313" key="16">
    <source>
        <dbReference type="Proteomes" id="UP000034952"/>
    </source>
</evidence>
<dbReference type="GO" id="GO:0046872">
    <property type="term" value="F:metal ion binding"/>
    <property type="evidence" value="ECO:0007669"/>
    <property type="project" value="UniProtKB-KW"/>
</dbReference>
<comment type="cofactor">
    <cofactor evidence="12">
        <name>Mg(2+)</name>
        <dbReference type="ChEBI" id="CHEBI:18420"/>
    </cofactor>
    <cofactor evidence="12">
        <name>Mn(2+)</name>
        <dbReference type="ChEBI" id="CHEBI:29035"/>
    </cofactor>
    <text evidence="12">Binds 2 magnesium or manganese ions per subunit.</text>
</comment>
<evidence type="ECO:0000256" key="11">
    <source>
        <dbReference type="PIRSR" id="PIRSR039102-1"/>
    </source>
</evidence>
<evidence type="ECO:0000256" key="10">
    <source>
        <dbReference type="HAMAP-Rule" id="MF_00047"/>
    </source>
</evidence>
<dbReference type="PANTHER" id="PTHR23132">
    <property type="entry name" value="D-ALANINE--D-ALANINE LIGASE"/>
    <property type="match status" value="1"/>
</dbReference>
<dbReference type="Pfam" id="PF01820">
    <property type="entry name" value="Dala_Dala_lig_N"/>
    <property type="match status" value="2"/>
</dbReference>
<dbReference type="GO" id="GO:0008360">
    <property type="term" value="P:regulation of cell shape"/>
    <property type="evidence" value="ECO:0007669"/>
    <property type="project" value="UniProtKB-KW"/>
</dbReference>
<comment type="subcellular location">
    <subcellularLocation>
        <location evidence="1 10">Cytoplasm</location>
    </subcellularLocation>
</comment>
<evidence type="ECO:0000256" key="2">
    <source>
        <dbReference type="ARBA" id="ARBA00010871"/>
    </source>
</evidence>
<dbReference type="Gene3D" id="3.30.1490.20">
    <property type="entry name" value="ATP-grasp fold, A domain"/>
    <property type="match status" value="1"/>
</dbReference>
<dbReference type="PANTHER" id="PTHR23132:SF23">
    <property type="entry name" value="D-ALANINE--D-ALANINE LIGASE B"/>
    <property type="match status" value="1"/>
</dbReference>
<feature type="active site" evidence="11">
    <location>
        <position position="14"/>
    </location>
</feature>
<feature type="domain" description="ATP-grasp" evidence="14">
    <location>
        <begin position="113"/>
        <end position="327"/>
    </location>
</feature>
<evidence type="ECO:0000256" key="5">
    <source>
        <dbReference type="ARBA" id="ARBA00022741"/>
    </source>
</evidence>
<evidence type="ECO:0000259" key="14">
    <source>
        <dbReference type="PROSITE" id="PS50975"/>
    </source>
</evidence>
<evidence type="ECO:0000256" key="9">
    <source>
        <dbReference type="ARBA" id="ARBA00023316"/>
    </source>
</evidence>
<feature type="active site" evidence="11">
    <location>
        <position position="167"/>
    </location>
</feature>
<keyword evidence="7 10" id="KW-0133">Cell shape</keyword>
<dbReference type="NCBIfam" id="NF002378">
    <property type="entry name" value="PRK01372.1"/>
    <property type="match status" value="1"/>
</dbReference>
<dbReference type="PIRSF" id="PIRSF039102">
    <property type="entry name" value="Ddl/VanB"/>
    <property type="match status" value="1"/>
</dbReference>
<reference evidence="15 16" key="1">
    <citation type="journal article" date="2015" name="Nature">
        <title>rRNA introns, odd ribosomes, and small enigmatic genomes across a large radiation of phyla.</title>
        <authorList>
            <person name="Brown C.T."/>
            <person name="Hug L.A."/>
            <person name="Thomas B.C."/>
            <person name="Sharon I."/>
            <person name="Castelle C.J."/>
            <person name="Singh A."/>
            <person name="Wilkins M.J."/>
            <person name="Williams K.H."/>
            <person name="Banfield J.F."/>
        </authorList>
    </citation>
    <scope>NUCLEOTIDE SEQUENCE [LARGE SCALE GENOMIC DNA]</scope>
</reference>
<comment type="caution">
    <text evidence="15">The sequence shown here is derived from an EMBL/GenBank/DDBJ whole genome shotgun (WGS) entry which is preliminary data.</text>
</comment>
<keyword evidence="12" id="KW-0479">Metal-binding</keyword>
<dbReference type="SUPFAM" id="SSF52440">
    <property type="entry name" value="PreATP-grasp domain"/>
    <property type="match status" value="1"/>
</dbReference>
<evidence type="ECO:0000256" key="8">
    <source>
        <dbReference type="ARBA" id="ARBA00022984"/>
    </source>
</evidence>
<evidence type="ECO:0000256" key="7">
    <source>
        <dbReference type="ARBA" id="ARBA00022960"/>
    </source>
</evidence>
<dbReference type="GO" id="GO:0008716">
    <property type="term" value="F:D-alanine-D-alanine ligase activity"/>
    <property type="evidence" value="ECO:0007669"/>
    <property type="project" value="UniProtKB-UniRule"/>
</dbReference>
<comment type="catalytic activity">
    <reaction evidence="10">
        <text>2 D-alanine + ATP = D-alanyl-D-alanine + ADP + phosphate + H(+)</text>
        <dbReference type="Rhea" id="RHEA:11224"/>
        <dbReference type="ChEBI" id="CHEBI:15378"/>
        <dbReference type="ChEBI" id="CHEBI:30616"/>
        <dbReference type="ChEBI" id="CHEBI:43474"/>
        <dbReference type="ChEBI" id="CHEBI:57416"/>
        <dbReference type="ChEBI" id="CHEBI:57822"/>
        <dbReference type="ChEBI" id="CHEBI:456216"/>
        <dbReference type="EC" id="6.3.2.4"/>
    </reaction>
</comment>
<dbReference type="InterPro" id="IPR011761">
    <property type="entry name" value="ATP-grasp"/>
</dbReference>
<keyword evidence="12" id="KW-0460">Magnesium</keyword>
<dbReference type="EMBL" id="LBPY01000009">
    <property type="protein sequence ID" value="KKP66320.1"/>
    <property type="molecule type" value="Genomic_DNA"/>
</dbReference>
<keyword evidence="9 10" id="KW-0961">Cell wall biogenesis/degradation</keyword>
<keyword evidence="4 10" id="KW-0436">Ligase</keyword>
<evidence type="ECO:0000256" key="1">
    <source>
        <dbReference type="ARBA" id="ARBA00004496"/>
    </source>
</evidence>
<organism evidence="15 16">
    <name type="scientific">Candidatus Nomurabacteria bacterium GW2011_GWE1_35_16</name>
    <dbReference type="NCBI Taxonomy" id="1618761"/>
    <lineage>
        <taxon>Bacteria</taxon>
        <taxon>Candidatus Nomuraibacteriota</taxon>
    </lineage>
</organism>
<dbReference type="SUPFAM" id="SSF56059">
    <property type="entry name" value="Glutathione synthetase ATP-binding domain-like"/>
    <property type="match status" value="1"/>
</dbReference>
<evidence type="ECO:0000256" key="4">
    <source>
        <dbReference type="ARBA" id="ARBA00022598"/>
    </source>
</evidence>
<dbReference type="InterPro" id="IPR000291">
    <property type="entry name" value="D-Ala_lig_Van_CS"/>
</dbReference>
<dbReference type="InterPro" id="IPR016185">
    <property type="entry name" value="PreATP-grasp_dom_sf"/>
</dbReference>
<dbReference type="GO" id="GO:0005524">
    <property type="term" value="F:ATP binding"/>
    <property type="evidence" value="ECO:0007669"/>
    <property type="project" value="UniProtKB-UniRule"/>
</dbReference>
<dbReference type="Pfam" id="PF07478">
    <property type="entry name" value="Dala_Dala_lig_C"/>
    <property type="match status" value="1"/>
</dbReference>
<dbReference type="PROSITE" id="PS50975">
    <property type="entry name" value="ATP_GRASP"/>
    <property type="match status" value="1"/>
</dbReference>
<dbReference type="InterPro" id="IPR013815">
    <property type="entry name" value="ATP_grasp_subdomain_1"/>
</dbReference>
<feature type="binding site" evidence="12">
    <location>
        <position position="281"/>
    </location>
    <ligand>
        <name>Mg(2+)</name>
        <dbReference type="ChEBI" id="CHEBI:18420"/>
        <label>1</label>
    </ligand>
</feature>
<keyword evidence="12" id="KW-0464">Manganese</keyword>
<dbReference type="NCBIfam" id="TIGR01205">
    <property type="entry name" value="D_ala_D_alaTIGR"/>
    <property type="match status" value="1"/>
</dbReference>
<dbReference type="InterPro" id="IPR011127">
    <property type="entry name" value="Dala_Dala_lig_N"/>
</dbReference>
<keyword evidence="8 10" id="KW-0573">Peptidoglycan synthesis</keyword>
<proteinExistence type="inferred from homology"/>
<dbReference type="PROSITE" id="PS00844">
    <property type="entry name" value="DALA_DALA_LIGASE_2"/>
    <property type="match status" value="1"/>
</dbReference>
<dbReference type="GO" id="GO:0005737">
    <property type="term" value="C:cytoplasm"/>
    <property type="evidence" value="ECO:0007669"/>
    <property type="project" value="UniProtKB-SubCell"/>
</dbReference>
<gene>
    <name evidence="10" type="primary">ddl</name>
    <name evidence="15" type="ORF">UR64_C0009G0023</name>
</gene>
<evidence type="ECO:0000256" key="3">
    <source>
        <dbReference type="ARBA" id="ARBA00022490"/>
    </source>
</evidence>
<dbReference type="Gene3D" id="3.40.50.20">
    <property type="match status" value="1"/>
</dbReference>
<accession>A0A0G0DTK2</accession>
<comment type="similarity">
    <text evidence="2 10">Belongs to the D-alanine--D-alanine ligase family.</text>
</comment>
<dbReference type="InterPro" id="IPR011095">
    <property type="entry name" value="Dala_Dala_lig_C"/>
</dbReference>
<feature type="binding site" evidence="12">
    <location>
        <position position="294"/>
    </location>
    <ligand>
        <name>Mg(2+)</name>
        <dbReference type="ChEBI" id="CHEBI:18420"/>
        <label>1</label>
    </ligand>
</feature>
<dbReference type="PATRIC" id="fig|1618761.3.peg.479"/>
<protein>
    <recommendedName>
        <fullName evidence="10">D-alanine--D-alanine ligase</fullName>
        <ecNumber evidence="10">6.3.2.4</ecNumber>
    </recommendedName>
    <alternativeName>
        <fullName evidence="10">D-Ala-D-Ala ligase</fullName>
    </alternativeName>
    <alternativeName>
        <fullName evidence="10">D-alanylalanine synthetase</fullName>
    </alternativeName>
</protein>
<sequence length="332" mass="36758">MIKVGVIRGGTSGEYEVSLKTGSNVLSHLRGDKLSQTYKSIDILIDKDGTWHISGKPVSTADVFHSVDVIFNALHGDFGEDGKVQQMLDQWKIPYTGSGAFASALGYNKVLAKEQFSRLGVKTPNHLVVSQYQEEDGDFETYAVNVAKQIHDKLVPPWIVKPLSGGSSVGMRMCRTYPELISAFMEGVNMETDVLVEELIEGKEATVGVINNFRDKAVYVLPPIEIRIPKSKDFFDFEAKYTGVSEEICPGNFSRSEKEELERLAGIIHTGLNLDHYSRSDFIVHPKKGIYALEVNTLPGLTNESLVPKMLNAVGATVPEFIDHIIKLALKR</sequence>
<name>A0A0G0DTK2_9BACT</name>
<dbReference type="EC" id="6.3.2.4" evidence="10"/>
<keyword evidence="6 13" id="KW-0067">ATP-binding</keyword>
<evidence type="ECO:0000256" key="6">
    <source>
        <dbReference type="ARBA" id="ARBA00022840"/>
    </source>
</evidence>
<dbReference type="GO" id="GO:0009252">
    <property type="term" value="P:peptidoglycan biosynthetic process"/>
    <property type="evidence" value="ECO:0007669"/>
    <property type="project" value="UniProtKB-UniRule"/>
</dbReference>
<evidence type="ECO:0000256" key="12">
    <source>
        <dbReference type="PIRSR" id="PIRSR039102-3"/>
    </source>
</evidence>
<dbReference type="InterPro" id="IPR005905">
    <property type="entry name" value="D_ala_D_ala"/>
</dbReference>
<dbReference type="Gene3D" id="3.30.470.20">
    <property type="entry name" value="ATP-grasp fold, B domain"/>
    <property type="match status" value="1"/>
</dbReference>